<dbReference type="PANTHER" id="PTHR31989">
    <property type="entry name" value="NAC DOMAIN-CONTAINING PROTEIN 82-RELATED"/>
    <property type="match status" value="1"/>
</dbReference>
<evidence type="ECO:0000256" key="1">
    <source>
        <dbReference type="ARBA" id="ARBA00004123"/>
    </source>
</evidence>
<evidence type="ECO:0000256" key="4">
    <source>
        <dbReference type="ARBA" id="ARBA00023163"/>
    </source>
</evidence>
<proteinExistence type="predicted"/>
<gene>
    <name evidence="7" type="ORF">LTRI10_LOCUS24084</name>
</gene>
<keyword evidence="8" id="KW-1185">Reference proteome</keyword>
<dbReference type="GO" id="GO:0005634">
    <property type="term" value="C:nucleus"/>
    <property type="evidence" value="ECO:0007669"/>
    <property type="project" value="UniProtKB-SubCell"/>
</dbReference>
<name>A0AAV2EB57_9ROSI</name>
<dbReference type="Gene3D" id="2.170.150.80">
    <property type="entry name" value="NAC domain"/>
    <property type="match status" value="1"/>
</dbReference>
<evidence type="ECO:0000313" key="7">
    <source>
        <dbReference type="EMBL" id="CAL1382775.1"/>
    </source>
</evidence>
<evidence type="ECO:0000313" key="8">
    <source>
        <dbReference type="Proteomes" id="UP001497516"/>
    </source>
</evidence>
<protein>
    <recommendedName>
        <fullName evidence="6">NAC domain-containing protein</fullName>
    </recommendedName>
</protein>
<dbReference type="Proteomes" id="UP001497516">
    <property type="component" value="Chromosome 4"/>
</dbReference>
<dbReference type="EMBL" id="OZ034817">
    <property type="protein sequence ID" value="CAL1382775.1"/>
    <property type="molecule type" value="Genomic_DNA"/>
</dbReference>
<accession>A0AAV2EB57</accession>
<keyword evidence="4" id="KW-0804">Transcription</keyword>
<keyword evidence="5" id="KW-0539">Nucleus</keyword>
<dbReference type="SUPFAM" id="SSF101941">
    <property type="entry name" value="NAC domain"/>
    <property type="match status" value="1"/>
</dbReference>
<dbReference type="PROSITE" id="PS51005">
    <property type="entry name" value="NAC"/>
    <property type="match status" value="1"/>
</dbReference>
<dbReference type="GO" id="GO:0006355">
    <property type="term" value="P:regulation of DNA-templated transcription"/>
    <property type="evidence" value="ECO:0007669"/>
    <property type="project" value="InterPro"/>
</dbReference>
<sequence>MSSIVHHQSPVFPDQFPILGSGMNSNNMLPTSPNYSFDEGDNRFCPCDERLISHYLIPKRLGNEDQIIQIPEVDILNHEPWELLPTGGEQRYKESHYFCRRRSYFTSKDRYKRTTGGGYWKPTGKHREIRRAADGEVIGSKRSLVFHYGRPAGQATGYTMHEYSVPNSIGQTTVGEDLVLCKIMKKISNHNNKTEITARKLSKKRKKAAITPIIPSNENINNITLPRQEEEAGTYQVASGNQKASFQEAVSNDHGGTMELAPFPEILFRDGDDHSQLPDFDYDFNFDIDFYSAVRDILPPPEPESESEP</sequence>
<dbReference type="Pfam" id="PF02365">
    <property type="entry name" value="NAM"/>
    <property type="match status" value="1"/>
</dbReference>
<dbReference type="InterPro" id="IPR003441">
    <property type="entry name" value="NAC-dom"/>
</dbReference>
<comment type="subcellular location">
    <subcellularLocation>
        <location evidence="1">Nucleus</location>
    </subcellularLocation>
</comment>
<organism evidence="7 8">
    <name type="scientific">Linum trigynum</name>
    <dbReference type="NCBI Taxonomy" id="586398"/>
    <lineage>
        <taxon>Eukaryota</taxon>
        <taxon>Viridiplantae</taxon>
        <taxon>Streptophyta</taxon>
        <taxon>Embryophyta</taxon>
        <taxon>Tracheophyta</taxon>
        <taxon>Spermatophyta</taxon>
        <taxon>Magnoliopsida</taxon>
        <taxon>eudicotyledons</taxon>
        <taxon>Gunneridae</taxon>
        <taxon>Pentapetalae</taxon>
        <taxon>rosids</taxon>
        <taxon>fabids</taxon>
        <taxon>Malpighiales</taxon>
        <taxon>Linaceae</taxon>
        <taxon>Linum</taxon>
    </lineage>
</organism>
<reference evidence="7 8" key="1">
    <citation type="submission" date="2024-04" db="EMBL/GenBank/DDBJ databases">
        <authorList>
            <person name="Fracassetti M."/>
        </authorList>
    </citation>
    <scope>NUCLEOTIDE SEQUENCE [LARGE SCALE GENOMIC DNA]</scope>
</reference>
<keyword evidence="3" id="KW-0238">DNA-binding</keyword>
<dbReference type="GO" id="GO:0003677">
    <property type="term" value="F:DNA binding"/>
    <property type="evidence" value="ECO:0007669"/>
    <property type="project" value="UniProtKB-KW"/>
</dbReference>
<dbReference type="InterPro" id="IPR036093">
    <property type="entry name" value="NAC_dom_sf"/>
</dbReference>
<evidence type="ECO:0000256" key="2">
    <source>
        <dbReference type="ARBA" id="ARBA00023015"/>
    </source>
</evidence>
<evidence type="ECO:0000256" key="3">
    <source>
        <dbReference type="ARBA" id="ARBA00023125"/>
    </source>
</evidence>
<dbReference type="AlphaFoldDB" id="A0AAV2EB57"/>
<evidence type="ECO:0000259" key="6">
    <source>
        <dbReference type="PROSITE" id="PS51005"/>
    </source>
</evidence>
<keyword evidence="2" id="KW-0805">Transcription regulation</keyword>
<evidence type="ECO:0000256" key="5">
    <source>
        <dbReference type="ARBA" id="ARBA00023242"/>
    </source>
</evidence>
<feature type="domain" description="NAC" evidence="6">
    <location>
        <begin position="38"/>
        <end position="186"/>
    </location>
</feature>